<evidence type="ECO:0000256" key="5">
    <source>
        <dbReference type="ARBA" id="ARBA00022989"/>
    </source>
</evidence>
<evidence type="ECO:0000313" key="9">
    <source>
        <dbReference type="EMBL" id="VFQ43501.1"/>
    </source>
</evidence>
<dbReference type="EMBL" id="CAADHO010000002">
    <property type="protein sequence ID" value="VFQ43501.1"/>
    <property type="molecule type" value="Genomic_DNA"/>
</dbReference>
<evidence type="ECO:0000256" key="1">
    <source>
        <dbReference type="ARBA" id="ARBA00004651"/>
    </source>
</evidence>
<feature type="transmembrane region" description="Helical" evidence="8">
    <location>
        <begin position="111"/>
        <end position="130"/>
    </location>
</feature>
<protein>
    <submittedName>
        <fullName evidence="9">Hly-iii</fullName>
    </submittedName>
</protein>
<keyword evidence="7" id="KW-0479">Metal-binding</keyword>
<organism evidence="9 10">
    <name type="scientific">Desulfoluna butyratoxydans</name>
    <dbReference type="NCBI Taxonomy" id="231438"/>
    <lineage>
        <taxon>Bacteria</taxon>
        <taxon>Pseudomonadati</taxon>
        <taxon>Thermodesulfobacteriota</taxon>
        <taxon>Desulfobacteria</taxon>
        <taxon>Desulfobacterales</taxon>
        <taxon>Desulfolunaceae</taxon>
        <taxon>Desulfoluna</taxon>
    </lineage>
</organism>
<keyword evidence="10" id="KW-1185">Reference proteome</keyword>
<evidence type="ECO:0000313" key="10">
    <source>
        <dbReference type="Proteomes" id="UP000507962"/>
    </source>
</evidence>
<dbReference type="RefSeq" id="WP_180137706.1">
    <property type="nucleotide sequence ID" value="NZ_CAADHO010000002.1"/>
</dbReference>
<name>A0A4U8YIS9_9BACT</name>
<feature type="binding site" evidence="7">
    <location>
        <position position="70"/>
    </location>
    <ligand>
        <name>Zn(2+)</name>
        <dbReference type="ChEBI" id="CHEBI:29105"/>
    </ligand>
</feature>
<keyword evidence="5 8" id="KW-1133">Transmembrane helix</keyword>
<evidence type="ECO:0000256" key="7">
    <source>
        <dbReference type="PIRSR" id="PIRSR604254-1"/>
    </source>
</evidence>
<feature type="transmembrane region" description="Helical" evidence="8">
    <location>
        <begin position="87"/>
        <end position="105"/>
    </location>
</feature>
<proteinExistence type="inferred from homology"/>
<dbReference type="GO" id="GO:0005886">
    <property type="term" value="C:plasma membrane"/>
    <property type="evidence" value="ECO:0007669"/>
    <property type="project" value="UniProtKB-SubCell"/>
</dbReference>
<dbReference type="Pfam" id="PF03006">
    <property type="entry name" value="HlyIII"/>
    <property type="match status" value="1"/>
</dbReference>
<dbReference type="PANTHER" id="PTHR20855">
    <property type="entry name" value="ADIPOR/PROGESTIN RECEPTOR-RELATED"/>
    <property type="match status" value="1"/>
</dbReference>
<keyword evidence="4 8" id="KW-0812">Transmembrane</keyword>
<dbReference type="InterPro" id="IPR004254">
    <property type="entry name" value="AdipoR/HlyIII-related"/>
</dbReference>
<evidence type="ECO:0000256" key="6">
    <source>
        <dbReference type="ARBA" id="ARBA00023136"/>
    </source>
</evidence>
<dbReference type="PANTHER" id="PTHR20855:SF3">
    <property type="entry name" value="LD03007P"/>
    <property type="match status" value="1"/>
</dbReference>
<keyword evidence="3" id="KW-1003">Cell membrane</keyword>
<dbReference type="GO" id="GO:0046872">
    <property type="term" value="F:metal ion binding"/>
    <property type="evidence" value="ECO:0007669"/>
    <property type="project" value="UniProtKB-KW"/>
</dbReference>
<keyword evidence="6 8" id="KW-0472">Membrane</keyword>
<feature type="transmembrane region" description="Helical" evidence="8">
    <location>
        <begin position="46"/>
        <end position="66"/>
    </location>
</feature>
<comment type="similarity">
    <text evidence="2">Belongs to the UPF0073 (Hly-III) family.</text>
</comment>
<feature type="binding site" evidence="7">
    <location>
        <position position="196"/>
    </location>
    <ligand>
        <name>Zn(2+)</name>
        <dbReference type="ChEBI" id="CHEBI:29105"/>
    </ligand>
</feature>
<dbReference type="GO" id="GO:0140911">
    <property type="term" value="F:pore-forming activity"/>
    <property type="evidence" value="ECO:0007669"/>
    <property type="project" value="InterPro"/>
</dbReference>
<feature type="transmembrane region" description="Helical" evidence="8">
    <location>
        <begin position="137"/>
        <end position="158"/>
    </location>
</feature>
<evidence type="ECO:0000256" key="8">
    <source>
        <dbReference type="SAM" id="Phobius"/>
    </source>
</evidence>
<dbReference type="Proteomes" id="UP000507962">
    <property type="component" value="Unassembled WGS sequence"/>
</dbReference>
<keyword evidence="7" id="KW-0862">Zinc</keyword>
<comment type="subcellular location">
    <subcellularLocation>
        <location evidence="1">Cell membrane</location>
        <topology evidence="1">Multi-pass membrane protein</topology>
    </subcellularLocation>
</comment>
<evidence type="ECO:0000256" key="2">
    <source>
        <dbReference type="ARBA" id="ARBA00008488"/>
    </source>
</evidence>
<dbReference type="NCBIfam" id="TIGR01065">
    <property type="entry name" value="hlyIII"/>
    <property type="match status" value="1"/>
</dbReference>
<feature type="transmembrane region" description="Helical" evidence="8">
    <location>
        <begin position="164"/>
        <end position="185"/>
    </location>
</feature>
<evidence type="ECO:0000256" key="4">
    <source>
        <dbReference type="ARBA" id="ARBA00022692"/>
    </source>
</evidence>
<gene>
    <name evidence="9" type="ORF">MSL71_11360</name>
</gene>
<dbReference type="InterPro" id="IPR005744">
    <property type="entry name" value="Hy-lIII"/>
</dbReference>
<evidence type="ECO:0000256" key="3">
    <source>
        <dbReference type="ARBA" id="ARBA00022475"/>
    </source>
</evidence>
<reference evidence="9 10" key="1">
    <citation type="submission" date="2019-03" db="EMBL/GenBank/DDBJ databases">
        <authorList>
            <person name="Nijsse B."/>
        </authorList>
    </citation>
    <scope>NUCLEOTIDE SEQUENCE [LARGE SCALE GENOMIC DNA]</scope>
    <source>
        <strain evidence="9">Desulfoluna butyratoxydans MSL71</strain>
    </source>
</reference>
<sequence length="219" mass="23840">MSAVAALPRYSVGEELANSITHGVGILFGISALCIMTTFAALYGDVWHIVGCSVFGAALVLLYTFSTLYHSVTVPRLKSVLRVFDHSAIYLLIAGTYTPFTLVSLRGAWGWVLFGGIWAAALVGIVLKIISIHRWEALSLGLYAGMGWSVVVAVKPLLSSVDTGGLAFLLFGGLAYTFGIVFYVWEKLPFNHAIWHLFVLTGSILHFFAVLFYVIPIFS</sequence>
<feature type="binding site" evidence="7">
    <location>
        <position position="192"/>
    </location>
    <ligand>
        <name>Zn(2+)</name>
        <dbReference type="ChEBI" id="CHEBI:29105"/>
    </ligand>
</feature>
<dbReference type="AlphaFoldDB" id="A0A4U8YIS9"/>
<feature type="transmembrane region" description="Helical" evidence="8">
    <location>
        <begin position="20"/>
        <end position="40"/>
    </location>
</feature>
<accession>A0A4U8YIS9</accession>
<feature type="transmembrane region" description="Helical" evidence="8">
    <location>
        <begin position="197"/>
        <end position="218"/>
    </location>
</feature>